<evidence type="ECO:0000259" key="1">
    <source>
        <dbReference type="Pfam" id="PF13751"/>
    </source>
</evidence>
<accession>A0ABW1UBI6</accession>
<organism evidence="2 3">
    <name type="scientific">Levilactobacillus angrenensis</name>
    <dbReference type="NCBI Taxonomy" id="2486020"/>
    <lineage>
        <taxon>Bacteria</taxon>
        <taxon>Bacillati</taxon>
        <taxon>Bacillota</taxon>
        <taxon>Bacilli</taxon>
        <taxon>Lactobacillales</taxon>
        <taxon>Lactobacillaceae</taxon>
        <taxon>Levilactobacillus</taxon>
    </lineage>
</organism>
<dbReference type="EMBL" id="JBHSSO010000070">
    <property type="protein sequence ID" value="MFC6290812.1"/>
    <property type="molecule type" value="Genomic_DNA"/>
</dbReference>
<sequence length="88" mass="10060">MTSKIGHDLYARRKIEIEPIFADLKTYLKFKRFSVRGLAAVDNEMGIALMAENLSKLSKIIKQPTLRPKKSGVNRHKPAIDTTFLFKL</sequence>
<protein>
    <submittedName>
        <fullName evidence="2">Transposase</fullName>
    </submittedName>
</protein>
<feature type="domain" description="Transposase DDE" evidence="1">
    <location>
        <begin position="2"/>
        <end position="57"/>
    </location>
</feature>
<proteinExistence type="predicted"/>
<reference evidence="3" key="1">
    <citation type="journal article" date="2019" name="Int. J. Syst. Evol. Microbiol.">
        <title>The Global Catalogue of Microorganisms (GCM) 10K type strain sequencing project: providing services to taxonomists for standard genome sequencing and annotation.</title>
        <authorList>
            <consortium name="The Broad Institute Genomics Platform"/>
            <consortium name="The Broad Institute Genome Sequencing Center for Infectious Disease"/>
            <person name="Wu L."/>
            <person name="Ma J."/>
        </authorList>
    </citation>
    <scope>NUCLEOTIDE SEQUENCE [LARGE SCALE GENOMIC DNA]</scope>
    <source>
        <strain evidence="3">CCM 8893</strain>
    </source>
</reference>
<keyword evidence="3" id="KW-1185">Reference proteome</keyword>
<dbReference type="RefSeq" id="WP_125575020.1">
    <property type="nucleotide sequence ID" value="NZ_JBHSSO010000070.1"/>
</dbReference>
<comment type="caution">
    <text evidence="2">The sequence shown here is derived from an EMBL/GenBank/DDBJ whole genome shotgun (WGS) entry which is preliminary data.</text>
</comment>
<gene>
    <name evidence="2" type="ORF">ACFP1M_11565</name>
</gene>
<evidence type="ECO:0000313" key="2">
    <source>
        <dbReference type="EMBL" id="MFC6290812.1"/>
    </source>
</evidence>
<dbReference type="InterPro" id="IPR025668">
    <property type="entry name" value="Tnp_DDE_dom"/>
</dbReference>
<name>A0ABW1UBI6_9LACO</name>
<evidence type="ECO:0000313" key="3">
    <source>
        <dbReference type="Proteomes" id="UP001596258"/>
    </source>
</evidence>
<dbReference type="Proteomes" id="UP001596258">
    <property type="component" value="Unassembled WGS sequence"/>
</dbReference>
<dbReference type="Pfam" id="PF13751">
    <property type="entry name" value="DDE_Tnp_1_6"/>
    <property type="match status" value="1"/>
</dbReference>